<dbReference type="EMBL" id="LUKN01003551">
    <property type="protein sequence ID" value="OAQ97257.1"/>
    <property type="molecule type" value="Genomic_DNA"/>
</dbReference>
<dbReference type="InterPro" id="IPR029068">
    <property type="entry name" value="Glyas_Bleomycin-R_OHBP_Dase"/>
</dbReference>
<dbReference type="SUPFAM" id="SSF54593">
    <property type="entry name" value="Glyoxalase/Bleomycin resistance protein/Dihydroxybiphenyl dioxygenase"/>
    <property type="match status" value="1"/>
</dbReference>
<sequence length="112" mass="12199">MLWLDVPHRDIASPSERTNGVGHVGVVVPDVEAAQARLDALGSSAVRVLKRVGEDTPKTGPLAVSQGFSEDVYAQVPPEEKRAIEAVLNENNRRFIYAQDPDGNILEIQPQD</sequence>
<protein>
    <recommendedName>
        <fullName evidence="4">VOC domain-containing protein</fullName>
    </recommendedName>
</protein>
<dbReference type="OrthoDB" id="16820at2759"/>
<evidence type="ECO:0000313" key="2">
    <source>
        <dbReference type="EMBL" id="OAQ97257.1"/>
    </source>
</evidence>
<dbReference type="AlphaFoldDB" id="A0A179I3K6"/>
<dbReference type="Proteomes" id="UP000243081">
    <property type="component" value="Unassembled WGS sequence"/>
</dbReference>
<reference evidence="2 3" key="1">
    <citation type="submission" date="2016-03" db="EMBL/GenBank/DDBJ databases">
        <title>Fine-scale spatial genetic structure of a fungal parasite of coffee scale insects.</title>
        <authorList>
            <person name="Jackson D."/>
            <person name="Zemenick K.A."/>
            <person name="Malloure B."/>
            <person name="Quandt C.A."/>
            <person name="James T.Y."/>
        </authorList>
    </citation>
    <scope>NUCLEOTIDE SEQUENCE [LARGE SCALE GENOMIC DNA]</scope>
    <source>
        <strain evidence="2 3">UM487</strain>
    </source>
</reference>
<comment type="caution">
    <text evidence="2">The sequence shown here is derived from an EMBL/GenBank/DDBJ whole genome shotgun (WGS) entry which is preliminary data.</text>
</comment>
<proteinExistence type="predicted"/>
<feature type="region of interest" description="Disordered" evidence="1">
    <location>
        <begin position="1"/>
        <end position="22"/>
    </location>
</feature>
<evidence type="ECO:0000313" key="3">
    <source>
        <dbReference type="Proteomes" id="UP000243081"/>
    </source>
</evidence>
<keyword evidence="3" id="KW-1185">Reference proteome</keyword>
<evidence type="ECO:0008006" key="4">
    <source>
        <dbReference type="Google" id="ProtNLM"/>
    </source>
</evidence>
<evidence type="ECO:0000256" key="1">
    <source>
        <dbReference type="SAM" id="MobiDB-lite"/>
    </source>
</evidence>
<gene>
    <name evidence="2" type="ORF">LLEC1_04949</name>
</gene>
<name>A0A179I3K6_CORDF</name>
<feature type="compositionally biased region" description="Basic and acidic residues" evidence="1">
    <location>
        <begin position="1"/>
        <end position="11"/>
    </location>
</feature>
<accession>A0A179I3K6</accession>
<organism evidence="2 3">
    <name type="scientific">Cordyceps confragosa</name>
    <name type="common">Lecanicillium lecanii</name>
    <dbReference type="NCBI Taxonomy" id="2714763"/>
    <lineage>
        <taxon>Eukaryota</taxon>
        <taxon>Fungi</taxon>
        <taxon>Dikarya</taxon>
        <taxon>Ascomycota</taxon>
        <taxon>Pezizomycotina</taxon>
        <taxon>Sordariomycetes</taxon>
        <taxon>Hypocreomycetidae</taxon>
        <taxon>Hypocreales</taxon>
        <taxon>Cordycipitaceae</taxon>
        <taxon>Akanthomyces</taxon>
    </lineage>
</organism>
<dbReference type="Gene3D" id="3.10.180.10">
    <property type="entry name" value="2,3-Dihydroxybiphenyl 1,2-Dioxygenase, domain 1"/>
    <property type="match status" value="1"/>
</dbReference>